<reference evidence="1" key="1">
    <citation type="submission" date="2022-03" db="EMBL/GenBank/DDBJ databases">
        <title>Identification of a novel bacterium isolated from mangrove sediments.</title>
        <authorList>
            <person name="Pan X."/>
        </authorList>
    </citation>
    <scope>NUCLEOTIDE SEQUENCE</scope>
    <source>
        <strain evidence="1">B2580</strain>
    </source>
</reference>
<name>A0ABT0B0P9_9SPHN</name>
<accession>A0ABT0B0P9</accession>
<gene>
    <name evidence="1" type="ORF">MTR64_08510</name>
</gene>
<evidence type="ECO:0000313" key="2">
    <source>
        <dbReference type="Proteomes" id="UP001162880"/>
    </source>
</evidence>
<proteinExistence type="predicted"/>
<organism evidence="1 2">
    <name type="scientific">Novosphingobium album</name>
    <name type="common">ex Hu et al. 2023</name>
    <dbReference type="NCBI Taxonomy" id="2930093"/>
    <lineage>
        <taxon>Bacteria</taxon>
        <taxon>Pseudomonadati</taxon>
        <taxon>Pseudomonadota</taxon>
        <taxon>Alphaproteobacteria</taxon>
        <taxon>Sphingomonadales</taxon>
        <taxon>Sphingomonadaceae</taxon>
        <taxon>Novosphingobium</taxon>
    </lineage>
</organism>
<dbReference type="EMBL" id="JALHLE010000009">
    <property type="protein sequence ID" value="MCJ2178602.1"/>
    <property type="molecule type" value="Genomic_DNA"/>
</dbReference>
<comment type="caution">
    <text evidence="1">The sequence shown here is derived from an EMBL/GenBank/DDBJ whole genome shotgun (WGS) entry which is preliminary data.</text>
</comment>
<dbReference type="Proteomes" id="UP001162880">
    <property type="component" value="Unassembled WGS sequence"/>
</dbReference>
<protein>
    <submittedName>
        <fullName evidence="1">Uncharacterized protein</fullName>
    </submittedName>
</protein>
<dbReference type="RefSeq" id="WP_243992777.1">
    <property type="nucleotide sequence ID" value="NZ_JALHLE010000009.1"/>
</dbReference>
<keyword evidence="2" id="KW-1185">Reference proteome</keyword>
<sequence length="103" mass="11577">MADGQIATDRSVEYFPGAIQSTTVTDELSRILSMLQSRCPRGALISFDFDGKLHVHIDLRSREDVNVVEALLPTLGPGLFHTFSRHSTPHRPFFHRISARVEC</sequence>
<evidence type="ECO:0000313" key="1">
    <source>
        <dbReference type="EMBL" id="MCJ2178602.1"/>
    </source>
</evidence>